<dbReference type="OrthoDB" id="1938039at2759"/>
<organism evidence="3 5">
    <name type="scientific">Agrilus planipennis</name>
    <name type="common">Emerald ash borer</name>
    <name type="synonym">Agrilus marcopoli</name>
    <dbReference type="NCBI Taxonomy" id="224129"/>
    <lineage>
        <taxon>Eukaryota</taxon>
        <taxon>Metazoa</taxon>
        <taxon>Ecdysozoa</taxon>
        <taxon>Arthropoda</taxon>
        <taxon>Hexapoda</taxon>
        <taxon>Insecta</taxon>
        <taxon>Pterygota</taxon>
        <taxon>Neoptera</taxon>
        <taxon>Endopterygota</taxon>
        <taxon>Coleoptera</taxon>
        <taxon>Polyphaga</taxon>
        <taxon>Elateriformia</taxon>
        <taxon>Buprestoidea</taxon>
        <taxon>Buprestidae</taxon>
        <taxon>Agrilinae</taxon>
        <taxon>Agrilus</taxon>
    </lineage>
</organism>
<evidence type="ECO:0000313" key="4">
    <source>
        <dbReference type="RefSeq" id="XP_018329803.1"/>
    </source>
</evidence>
<evidence type="ECO:0000313" key="3">
    <source>
        <dbReference type="Proteomes" id="UP000192223"/>
    </source>
</evidence>
<feature type="compositionally biased region" description="Basic and acidic residues" evidence="2">
    <location>
        <begin position="120"/>
        <end position="142"/>
    </location>
</feature>
<gene>
    <name evidence="4 5" type="primary">LOC108740101</name>
</gene>
<reference evidence="4 5" key="1">
    <citation type="submission" date="2025-04" db="UniProtKB">
        <authorList>
            <consortium name="RefSeq"/>
        </authorList>
    </citation>
    <scope>IDENTIFICATION</scope>
    <source>
        <tissue evidence="4 5">Entire body</tissue>
    </source>
</reference>
<feature type="compositionally biased region" description="Basic and acidic residues" evidence="2">
    <location>
        <begin position="217"/>
        <end position="232"/>
    </location>
</feature>
<feature type="region of interest" description="Disordered" evidence="2">
    <location>
        <begin position="120"/>
        <end position="252"/>
    </location>
</feature>
<dbReference type="STRING" id="224129.A0A1W4X131"/>
<dbReference type="RefSeq" id="XP_018329803.1">
    <property type="nucleotide sequence ID" value="XM_018474301.2"/>
</dbReference>
<dbReference type="KEGG" id="apln:108740101"/>
<evidence type="ECO:0000256" key="2">
    <source>
        <dbReference type="SAM" id="MobiDB-lite"/>
    </source>
</evidence>
<accession>A0A1W4X131</accession>
<evidence type="ECO:0000313" key="5">
    <source>
        <dbReference type="RefSeq" id="XP_018329804.1"/>
    </source>
</evidence>
<keyword evidence="3" id="KW-1185">Reference proteome</keyword>
<dbReference type="AlphaFoldDB" id="A0A1W4X131"/>
<dbReference type="GeneID" id="108740101"/>
<proteinExistence type="predicted"/>
<feature type="compositionally biased region" description="Basic residues" evidence="2">
    <location>
        <begin position="174"/>
        <end position="194"/>
    </location>
</feature>
<keyword evidence="1" id="KW-0175">Coiled coil</keyword>
<protein>
    <submittedName>
        <fullName evidence="4 5">Serine/arginine repetitive matrix protein 2-like</fullName>
    </submittedName>
</protein>
<dbReference type="Proteomes" id="UP000192223">
    <property type="component" value="Unplaced"/>
</dbReference>
<name>A0A1W4X131_AGRPL</name>
<feature type="coiled-coil region" evidence="1">
    <location>
        <begin position="20"/>
        <end position="86"/>
    </location>
</feature>
<dbReference type="RefSeq" id="XP_018329804.1">
    <property type="nucleotide sequence ID" value="XM_018474302.2"/>
</dbReference>
<sequence length="444" mass="52090">MMDTASIYKGIGEVDLGEETIRLQEENNKLLEHIRKLEDDVERLCQEILKMKKDKDALSKNISELFNTAKREIDRKNETINQLREQLDDIYFRRNRAPYNGSSEIRREFNKNIGINEAKYETHVDKRSDSKSPHHSQKEKTKSKTPVRQRSRSSSSSKNCHNMKHSKRDYYKIRSPKRRRSRSRSQHRFKRRRSPSPGNHRESGQRRSPFQRRRSRSREYHSRRYKREEHHSLNSIYRKKKQNIKNSNCRTGSSEVHQEIIHNHLIKDTEINSSKNKHYLVQEFEKLYNEDNDTETDPSLLTDKALSKCAPHDQNRNDVDDKAHSVLAEIYKKSESLISDGNFEVVENTFKTLKKDCDSDKNCLETPQIIRGIITEDSVLVKVKDTGSNDTNTSECNMQNGNSSNVEILKNTENKDCNTSITALQATQQNVGRKRRRCVLKIKE</sequence>
<evidence type="ECO:0000256" key="1">
    <source>
        <dbReference type="SAM" id="Coils"/>
    </source>
</evidence>